<sequence>MNSRGLDPKSPIPLYHQLKEILLQKINDGEWETGDIIPTENDLIRQYNVSRTTVREAVNTLVGEGRLEKKQGRGTTVSKPKIEQVLGRLTGFSERISGLGFQPGAGLLEAAFVPTPEPIREKMNGTDQLFFVKRIRLADGEPIAIEETYWPLDVARLFQDNDLNTISFYPVLESNGIRLSHAEESITAVVAGKDQAKHLQIKAGAPLLSIHRVAYDAGGTPVQYCSNYYRSDRYSYKVRLER</sequence>
<feature type="domain" description="HTH gntR-type" evidence="4">
    <location>
        <begin position="12"/>
        <end position="80"/>
    </location>
</feature>
<dbReference type="InterPro" id="IPR036388">
    <property type="entry name" value="WH-like_DNA-bd_sf"/>
</dbReference>
<dbReference type="PRINTS" id="PR00035">
    <property type="entry name" value="HTHGNTR"/>
</dbReference>
<evidence type="ECO:0000259" key="4">
    <source>
        <dbReference type="PROSITE" id="PS50949"/>
    </source>
</evidence>
<evidence type="ECO:0000313" key="6">
    <source>
        <dbReference type="Proteomes" id="UP000574133"/>
    </source>
</evidence>
<dbReference type="CDD" id="cd07377">
    <property type="entry name" value="WHTH_GntR"/>
    <property type="match status" value="1"/>
</dbReference>
<dbReference type="Pfam" id="PF00392">
    <property type="entry name" value="GntR"/>
    <property type="match status" value="1"/>
</dbReference>
<dbReference type="GO" id="GO:0003700">
    <property type="term" value="F:DNA-binding transcription factor activity"/>
    <property type="evidence" value="ECO:0007669"/>
    <property type="project" value="InterPro"/>
</dbReference>
<dbReference type="PROSITE" id="PS50949">
    <property type="entry name" value="HTH_GNTR"/>
    <property type="match status" value="1"/>
</dbReference>
<gene>
    <name evidence="5" type="ORF">H4Q31_13910</name>
</gene>
<dbReference type="SMART" id="SM00866">
    <property type="entry name" value="UTRA"/>
    <property type="match status" value="1"/>
</dbReference>
<dbReference type="InterPro" id="IPR000524">
    <property type="entry name" value="Tscrpt_reg_HTH_GntR"/>
</dbReference>
<accession>A0A841TGK6</accession>
<dbReference type="GO" id="GO:0045892">
    <property type="term" value="P:negative regulation of DNA-templated transcription"/>
    <property type="evidence" value="ECO:0007669"/>
    <property type="project" value="TreeGrafter"/>
</dbReference>
<dbReference type="InterPro" id="IPR011663">
    <property type="entry name" value="UTRA"/>
</dbReference>
<proteinExistence type="predicted"/>
<evidence type="ECO:0000313" key="5">
    <source>
        <dbReference type="EMBL" id="MBB6678398.1"/>
    </source>
</evidence>
<dbReference type="RefSeq" id="WP_185179663.1">
    <property type="nucleotide sequence ID" value="NZ_CBCSEP010000009.1"/>
</dbReference>
<evidence type="ECO:0000256" key="3">
    <source>
        <dbReference type="ARBA" id="ARBA00023163"/>
    </source>
</evidence>
<evidence type="ECO:0000256" key="2">
    <source>
        <dbReference type="ARBA" id="ARBA00023125"/>
    </source>
</evidence>
<organism evidence="5 6">
    <name type="scientific">Cohnella lubricantis</name>
    <dbReference type="NCBI Taxonomy" id="2163172"/>
    <lineage>
        <taxon>Bacteria</taxon>
        <taxon>Bacillati</taxon>
        <taxon>Bacillota</taxon>
        <taxon>Bacilli</taxon>
        <taxon>Bacillales</taxon>
        <taxon>Paenibacillaceae</taxon>
        <taxon>Cohnella</taxon>
    </lineage>
</organism>
<dbReference type="AlphaFoldDB" id="A0A841TGK6"/>
<keyword evidence="6" id="KW-1185">Reference proteome</keyword>
<dbReference type="FunFam" id="1.10.10.10:FF:000079">
    <property type="entry name" value="GntR family transcriptional regulator"/>
    <property type="match status" value="1"/>
</dbReference>
<comment type="caution">
    <text evidence="5">The sequence shown here is derived from an EMBL/GenBank/DDBJ whole genome shotgun (WGS) entry which is preliminary data.</text>
</comment>
<dbReference type="Gene3D" id="3.40.1410.10">
    <property type="entry name" value="Chorismate lyase-like"/>
    <property type="match status" value="1"/>
</dbReference>
<keyword evidence="2" id="KW-0238">DNA-binding</keyword>
<name>A0A841TGK6_9BACL</name>
<evidence type="ECO:0000256" key="1">
    <source>
        <dbReference type="ARBA" id="ARBA00023015"/>
    </source>
</evidence>
<dbReference type="PANTHER" id="PTHR44846:SF1">
    <property type="entry name" value="MANNOSYL-D-GLYCERATE TRANSPORT_METABOLISM SYSTEM REPRESSOR MNGR-RELATED"/>
    <property type="match status" value="1"/>
</dbReference>
<keyword evidence="1" id="KW-0805">Transcription regulation</keyword>
<dbReference type="Pfam" id="PF07702">
    <property type="entry name" value="UTRA"/>
    <property type="match status" value="1"/>
</dbReference>
<dbReference type="GO" id="GO:0003677">
    <property type="term" value="F:DNA binding"/>
    <property type="evidence" value="ECO:0007669"/>
    <property type="project" value="UniProtKB-KW"/>
</dbReference>
<dbReference type="SUPFAM" id="SSF46785">
    <property type="entry name" value="Winged helix' DNA-binding domain"/>
    <property type="match status" value="1"/>
</dbReference>
<dbReference type="Gene3D" id="1.10.10.10">
    <property type="entry name" value="Winged helix-like DNA-binding domain superfamily/Winged helix DNA-binding domain"/>
    <property type="match status" value="1"/>
</dbReference>
<dbReference type="InterPro" id="IPR050679">
    <property type="entry name" value="Bact_HTH_transcr_reg"/>
</dbReference>
<dbReference type="InterPro" id="IPR028978">
    <property type="entry name" value="Chorismate_lyase_/UTRA_dom_sf"/>
</dbReference>
<protein>
    <submittedName>
        <fullName evidence="5">GntR family transcriptional regulator</fullName>
    </submittedName>
</protein>
<dbReference type="PANTHER" id="PTHR44846">
    <property type="entry name" value="MANNOSYL-D-GLYCERATE TRANSPORT/METABOLISM SYSTEM REPRESSOR MNGR-RELATED"/>
    <property type="match status" value="1"/>
</dbReference>
<dbReference type="SMART" id="SM00345">
    <property type="entry name" value="HTH_GNTR"/>
    <property type="match status" value="1"/>
</dbReference>
<dbReference type="Proteomes" id="UP000574133">
    <property type="component" value="Unassembled WGS sequence"/>
</dbReference>
<dbReference type="EMBL" id="JACJVN010000055">
    <property type="protein sequence ID" value="MBB6678398.1"/>
    <property type="molecule type" value="Genomic_DNA"/>
</dbReference>
<dbReference type="InterPro" id="IPR036390">
    <property type="entry name" value="WH_DNA-bd_sf"/>
</dbReference>
<keyword evidence="3" id="KW-0804">Transcription</keyword>
<dbReference type="SUPFAM" id="SSF64288">
    <property type="entry name" value="Chorismate lyase-like"/>
    <property type="match status" value="1"/>
</dbReference>
<reference evidence="5 6" key="1">
    <citation type="submission" date="2020-08" db="EMBL/GenBank/DDBJ databases">
        <title>Cohnella phylogeny.</title>
        <authorList>
            <person name="Dunlap C."/>
        </authorList>
    </citation>
    <scope>NUCLEOTIDE SEQUENCE [LARGE SCALE GENOMIC DNA]</scope>
    <source>
        <strain evidence="5 6">DSM 103658</strain>
    </source>
</reference>